<protein>
    <recommendedName>
        <fullName evidence="3">Putative 2-succinyl-6-hydroxy-2,4-cyclohexadiene-1-carboxylate synthase</fullName>
        <shortName evidence="3">SHCHC synthase</shortName>
        <ecNumber evidence="3">4.2.99.20</ecNumber>
    </recommendedName>
</protein>
<proteinExistence type="inferred from homology"/>
<dbReference type="HAMAP" id="MF_01660">
    <property type="entry name" value="MenH"/>
    <property type="match status" value="1"/>
</dbReference>
<evidence type="ECO:0000256" key="3">
    <source>
        <dbReference type="HAMAP-Rule" id="MF_01660"/>
    </source>
</evidence>
<dbReference type="NCBIfam" id="TIGR03695">
    <property type="entry name" value="menH_SHCHC"/>
    <property type="match status" value="1"/>
</dbReference>
<dbReference type="AlphaFoldDB" id="A0A1E5L1P5"/>
<accession>A0A1E5L1P5</accession>
<evidence type="ECO:0000256" key="2">
    <source>
        <dbReference type="ARBA" id="ARBA00023239"/>
    </source>
</evidence>
<comment type="similarity">
    <text evidence="3">Belongs to the AB hydrolase superfamily. MenH family.</text>
</comment>
<dbReference type="InterPro" id="IPR000639">
    <property type="entry name" value="Epox_hydrolase-like"/>
</dbReference>
<sequence>MQKTIKGVNYYYQWLFGYKKQLPTLICLHGFTGSSQTFLPLFRETKKYNILAVDLIGHGNTDSFVHPYHYQFNKVCEAIVLLAENLGLETFSLFGYSMGARVALGIACMFPSKVEKLLLESGSPGLRTEKERHQRKKSDQQLAQFIYSHSLETFVDKWENLKLFETQKQLPKGIQETVRNQRLNQNKFGLICSLWFMGTGVQPSFWSELLVLSEIPTLLIVGSADSKFVAIAEEMRKLQSKIELAVVENAGHCVHLEKPDLVSKLVNKKMLEGEDFHGNLSN</sequence>
<organism evidence="5 6">
    <name type="scientific">Enterococcus rivorum</name>
    <dbReference type="NCBI Taxonomy" id="762845"/>
    <lineage>
        <taxon>Bacteria</taxon>
        <taxon>Bacillati</taxon>
        <taxon>Bacillota</taxon>
        <taxon>Bacilli</taxon>
        <taxon>Lactobacillales</taxon>
        <taxon>Enterococcaceae</taxon>
        <taxon>Enterococcus</taxon>
    </lineage>
</organism>
<dbReference type="STRING" id="762845.BCR26_00655"/>
<comment type="caution">
    <text evidence="5">The sequence shown here is derived from an EMBL/GenBank/DDBJ whole genome shotgun (WGS) entry which is preliminary data.</text>
</comment>
<dbReference type="EC" id="4.2.99.20" evidence="3"/>
<evidence type="ECO:0000313" key="6">
    <source>
        <dbReference type="Proteomes" id="UP000095256"/>
    </source>
</evidence>
<dbReference type="InterPro" id="IPR029058">
    <property type="entry name" value="AB_hydrolase_fold"/>
</dbReference>
<reference evidence="5 6" key="1">
    <citation type="submission" date="2016-09" db="EMBL/GenBank/DDBJ databases">
        <authorList>
            <person name="Capua I."/>
            <person name="De Benedictis P."/>
            <person name="Joannis T."/>
            <person name="Lombin L.H."/>
            <person name="Cattoli G."/>
        </authorList>
    </citation>
    <scope>NUCLEOTIDE SEQUENCE [LARGE SCALE GENOMIC DNA]</scope>
    <source>
        <strain evidence="5 6">LMG 25899</strain>
    </source>
</reference>
<dbReference type="Pfam" id="PF00561">
    <property type="entry name" value="Abhydrolase_1"/>
    <property type="match status" value="1"/>
</dbReference>
<dbReference type="UniPathway" id="UPA00079"/>
<evidence type="ECO:0000259" key="4">
    <source>
        <dbReference type="Pfam" id="PF00561"/>
    </source>
</evidence>
<keyword evidence="6" id="KW-1185">Reference proteome</keyword>
<dbReference type="OrthoDB" id="9808398at2"/>
<feature type="domain" description="AB hydrolase-1" evidence="4">
    <location>
        <begin position="23"/>
        <end position="259"/>
    </location>
</feature>
<gene>
    <name evidence="3" type="primary">menH</name>
    <name evidence="5" type="ORF">BCR26_00655</name>
</gene>
<name>A0A1E5L1P5_9ENTE</name>
<keyword evidence="1 3" id="KW-0474">Menaquinone biosynthesis</keyword>
<dbReference type="InterPro" id="IPR022485">
    <property type="entry name" value="SHCHC_synthase_MenH"/>
</dbReference>
<evidence type="ECO:0000313" key="5">
    <source>
        <dbReference type="EMBL" id="OEH84014.1"/>
    </source>
</evidence>
<evidence type="ECO:0000256" key="1">
    <source>
        <dbReference type="ARBA" id="ARBA00022428"/>
    </source>
</evidence>
<dbReference type="PRINTS" id="PR00412">
    <property type="entry name" value="EPOXHYDRLASE"/>
</dbReference>
<dbReference type="InterPro" id="IPR000073">
    <property type="entry name" value="AB_hydrolase_1"/>
</dbReference>
<comment type="function">
    <text evidence="3">Catalyzes a proton abstraction reaction that results in 2,5-elimination of pyruvate from 2-succinyl-5-enolpyruvyl-6-hydroxy-3-cyclohexene-1-carboxylate (SEPHCHC) and the formation of 2-succinyl-6-hydroxy-2,4-cyclohexadiene-1-carboxylate (SHCHC).</text>
</comment>
<dbReference type="Gene3D" id="3.40.50.1820">
    <property type="entry name" value="alpha/beta hydrolase"/>
    <property type="match status" value="1"/>
</dbReference>
<dbReference type="SUPFAM" id="SSF53474">
    <property type="entry name" value="alpha/beta-Hydrolases"/>
    <property type="match status" value="1"/>
</dbReference>
<comment type="subunit">
    <text evidence="3">Monomer.</text>
</comment>
<dbReference type="EMBL" id="MIEK01000001">
    <property type="protein sequence ID" value="OEH84014.1"/>
    <property type="molecule type" value="Genomic_DNA"/>
</dbReference>
<comment type="pathway">
    <text evidence="3">Quinol/quinone metabolism; menaquinone biosynthesis.</text>
</comment>
<keyword evidence="2 3" id="KW-0456">Lyase</keyword>
<dbReference type="PRINTS" id="PR00111">
    <property type="entry name" value="ABHYDROLASE"/>
</dbReference>
<comment type="catalytic activity">
    <reaction evidence="3">
        <text>5-enolpyruvoyl-6-hydroxy-2-succinyl-cyclohex-3-ene-1-carboxylate = (1R,6R)-6-hydroxy-2-succinyl-cyclohexa-2,4-diene-1-carboxylate + pyruvate</text>
        <dbReference type="Rhea" id="RHEA:25597"/>
        <dbReference type="ChEBI" id="CHEBI:15361"/>
        <dbReference type="ChEBI" id="CHEBI:58689"/>
        <dbReference type="ChEBI" id="CHEBI:58818"/>
        <dbReference type="EC" id="4.2.99.20"/>
    </reaction>
</comment>
<dbReference type="GO" id="GO:0070205">
    <property type="term" value="F:2-succinyl-6-hydroxy-2,4-cyclohexadiene-1-carboxylate synthase activity"/>
    <property type="evidence" value="ECO:0007669"/>
    <property type="project" value="UniProtKB-UniRule"/>
</dbReference>
<dbReference type="PANTHER" id="PTHR42916:SF1">
    <property type="entry name" value="PROTEIN PHYLLO, CHLOROPLASTIC"/>
    <property type="match status" value="1"/>
</dbReference>
<dbReference type="PANTHER" id="PTHR42916">
    <property type="entry name" value="2-SUCCINYL-5-ENOLPYRUVYL-6-HYDROXY-3-CYCLOHEXENE-1-CARBOXYLATE SYNTHASE"/>
    <property type="match status" value="1"/>
</dbReference>
<dbReference type="UniPathway" id="UPA01057">
    <property type="reaction ID" value="UER00900"/>
</dbReference>
<dbReference type="RefSeq" id="WP_069697025.1">
    <property type="nucleotide sequence ID" value="NZ_JAGGMA010000003.1"/>
</dbReference>
<comment type="pathway">
    <text evidence="3">Quinol/quinone metabolism; 1,4-dihydroxy-2-naphthoate biosynthesis; 1,4-dihydroxy-2-naphthoate from chorismate: step 3/7.</text>
</comment>
<dbReference type="Proteomes" id="UP000095256">
    <property type="component" value="Unassembled WGS sequence"/>
</dbReference>
<dbReference type="GO" id="GO:0009234">
    <property type="term" value="P:menaquinone biosynthetic process"/>
    <property type="evidence" value="ECO:0007669"/>
    <property type="project" value="UniProtKB-UniRule"/>
</dbReference>